<dbReference type="RefSeq" id="WP_109458174.1">
    <property type="nucleotide sequence ID" value="NZ_QFBC01000003.1"/>
</dbReference>
<gene>
    <name evidence="2" type="ORF">DEM27_10580</name>
</gene>
<keyword evidence="3" id="KW-1185">Reference proteome</keyword>
<dbReference type="AlphaFoldDB" id="A0A2U2DUA0"/>
<feature type="compositionally biased region" description="Basic and acidic residues" evidence="1">
    <location>
        <begin position="127"/>
        <end position="144"/>
    </location>
</feature>
<name>A0A2U2DUA0_9HYPH</name>
<protein>
    <submittedName>
        <fullName evidence="2">Uncharacterized protein</fullName>
    </submittedName>
</protein>
<dbReference type="EMBL" id="QFBC01000003">
    <property type="protein sequence ID" value="PWE56799.1"/>
    <property type="molecule type" value="Genomic_DNA"/>
</dbReference>
<evidence type="ECO:0000313" key="3">
    <source>
        <dbReference type="Proteomes" id="UP000245252"/>
    </source>
</evidence>
<organism evidence="2 3">
    <name type="scientific">Metarhizobium album</name>
    <dbReference type="NCBI Taxonomy" id="2182425"/>
    <lineage>
        <taxon>Bacteria</taxon>
        <taxon>Pseudomonadati</taxon>
        <taxon>Pseudomonadota</taxon>
        <taxon>Alphaproteobacteria</taxon>
        <taxon>Hyphomicrobiales</taxon>
        <taxon>Rhizobiaceae</taxon>
        <taxon>Metarhizobium</taxon>
    </lineage>
</organism>
<dbReference type="Proteomes" id="UP000245252">
    <property type="component" value="Unassembled WGS sequence"/>
</dbReference>
<evidence type="ECO:0000313" key="2">
    <source>
        <dbReference type="EMBL" id="PWE56799.1"/>
    </source>
</evidence>
<sequence length="144" mass="16319">MANTDDRYILSDEEVLLMFGTTRSGIIYVSESTNPGKSYTVDMLLDEPGDHCPRILALNTKTLVTIDVTETFAKAWLERADEADELEVDREITVDDLEAGFPDYVKNSRAWALLKDDIEASAPVLPDPDRAYDERRDRQAMGWM</sequence>
<comment type="caution">
    <text evidence="2">The sequence shown here is derived from an EMBL/GenBank/DDBJ whole genome shotgun (WGS) entry which is preliminary data.</text>
</comment>
<proteinExistence type="predicted"/>
<accession>A0A2U2DUA0</accession>
<dbReference type="OrthoDB" id="8420979at2"/>
<reference evidence="2 3" key="1">
    <citation type="submission" date="2018-05" db="EMBL/GenBank/DDBJ databases">
        <title>The draft genome of strain NS-104.</title>
        <authorList>
            <person name="Hang P."/>
            <person name="Jiang J."/>
        </authorList>
    </citation>
    <scope>NUCLEOTIDE SEQUENCE [LARGE SCALE GENOMIC DNA]</scope>
    <source>
        <strain evidence="2 3">NS-104</strain>
    </source>
</reference>
<feature type="region of interest" description="Disordered" evidence="1">
    <location>
        <begin position="124"/>
        <end position="144"/>
    </location>
</feature>
<evidence type="ECO:0000256" key="1">
    <source>
        <dbReference type="SAM" id="MobiDB-lite"/>
    </source>
</evidence>